<feature type="signal peptide" evidence="2">
    <location>
        <begin position="1"/>
        <end position="24"/>
    </location>
</feature>
<accession>A0A3E2BNN7</accession>
<sequence length="209" mass="23391">MKLLKKIISIFLSISFCGLTMALAQEENLAELARKERERRESLKDKKVRVVTNKDLEKLTKTEALTLPPQTLETAGAEATFPPAGQQVSGSQQSTPATVHRVNVENPPQGSGGIFPGTAGAQDVSGGSLEEAWKKAKEYVELLTLKLNSLWAEFYGQTDMKSKDYVQMQISETYEKLTKAQEEEARLRQQYENQINRKKSESASPIWIK</sequence>
<evidence type="ECO:0000313" key="4">
    <source>
        <dbReference type="Proteomes" id="UP000257323"/>
    </source>
</evidence>
<evidence type="ECO:0000256" key="1">
    <source>
        <dbReference type="SAM" id="Coils"/>
    </source>
</evidence>
<protein>
    <submittedName>
        <fullName evidence="3">Uncharacterized protein</fullName>
    </submittedName>
</protein>
<feature type="coiled-coil region" evidence="1">
    <location>
        <begin position="170"/>
        <end position="201"/>
    </location>
</feature>
<feature type="chain" id="PRO_5017826071" evidence="2">
    <location>
        <begin position="25"/>
        <end position="209"/>
    </location>
</feature>
<keyword evidence="1" id="KW-0175">Coiled coil</keyword>
<organism evidence="3 4">
    <name type="scientific">Candidatus Saccharicenans subterraneus</name>
    <dbReference type="NCBI Taxonomy" id="2508984"/>
    <lineage>
        <taxon>Bacteria</taxon>
        <taxon>Candidatus Aminicenantota</taxon>
        <taxon>Candidatus Aminicenantia</taxon>
        <taxon>Candidatus Aminicenantales</taxon>
        <taxon>Candidatus Saccharicenantaceae</taxon>
        <taxon>Candidatus Saccharicenans</taxon>
    </lineage>
</organism>
<proteinExistence type="predicted"/>
<dbReference type="EMBL" id="QUAH01000004">
    <property type="protein sequence ID" value="RFT16246.1"/>
    <property type="molecule type" value="Genomic_DNA"/>
</dbReference>
<dbReference type="Proteomes" id="UP000257323">
    <property type="component" value="Unassembled WGS sequence"/>
</dbReference>
<evidence type="ECO:0000256" key="2">
    <source>
        <dbReference type="SAM" id="SignalP"/>
    </source>
</evidence>
<evidence type="ECO:0000313" key="3">
    <source>
        <dbReference type="EMBL" id="RFT16246.1"/>
    </source>
</evidence>
<gene>
    <name evidence="3" type="ORF">OP8BY_1850</name>
</gene>
<name>A0A3E2BNN7_9BACT</name>
<comment type="caution">
    <text evidence="3">The sequence shown here is derived from an EMBL/GenBank/DDBJ whole genome shotgun (WGS) entry which is preliminary data.</text>
</comment>
<keyword evidence="2" id="KW-0732">Signal</keyword>
<dbReference type="AlphaFoldDB" id="A0A3E2BNN7"/>
<reference evidence="3 4" key="1">
    <citation type="submission" date="2018-08" db="EMBL/GenBank/DDBJ databases">
        <title>Genome analysis of the thermophilic bacterium of the candidate phylum Aminicenantes from deep subsurface aquifer revealed its physiology and ecological role.</title>
        <authorList>
            <person name="Kadnikov V.V."/>
            <person name="Mardanov A.V."/>
            <person name="Beletsky A.V."/>
            <person name="Karnachuk O.V."/>
            <person name="Ravin N.V."/>
        </authorList>
    </citation>
    <scope>NUCLEOTIDE SEQUENCE [LARGE SCALE GENOMIC DNA]</scope>
    <source>
        <strain evidence="3">BY38</strain>
    </source>
</reference>